<dbReference type="EMBL" id="BKCJ010152511">
    <property type="protein sequence ID" value="GEY10937.1"/>
    <property type="molecule type" value="Genomic_DNA"/>
</dbReference>
<feature type="compositionally biased region" description="Polar residues" evidence="1">
    <location>
        <begin position="518"/>
        <end position="528"/>
    </location>
</feature>
<comment type="caution">
    <text evidence="2">The sequence shown here is derived from an EMBL/GenBank/DDBJ whole genome shotgun (WGS) entry which is preliminary data.</text>
</comment>
<evidence type="ECO:0000313" key="2">
    <source>
        <dbReference type="EMBL" id="GEY10937.1"/>
    </source>
</evidence>
<evidence type="ECO:0008006" key="3">
    <source>
        <dbReference type="Google" id="ProtNLM"/>
    </source>
</evidence>
<dbReference type="AlphaFoldDB" id="A0A699HDN0"/>
<sequence>MEALRRSGRFRGHMPIVEENTIDEAINVHKEDSDDDFVVVSYPTKQVTRSNATPVKWTKRMIIARSPDSSDEIKGETANVAKKDTCADTEAGHSKKLSVKMLRLRNEGINILMNEVSGNKEMIQDWKDQFDVPEKDITPSIIKSKIKRSTMVDFNFKLNIIMLFANMMGCCKKTGSCGFGLDEKEGPFMEEDENGFLDDLEKSGNYIEAIHKSNSCFEKTLAIGLEVFPNHDMLIDLKEKYVQVMNLQTGGGDGHNNFQTGNSSASVGKSGEIDKAELLEIAEQVTSAKLKGKAVDVDDIPSFSLAVDIDDGTDSKVEKQVTIVKGNTLSNVPLTPSLITPALVLDDSCVSVCDLSRHVMGRVKDLNSIPNLRTLLTKERFSDVKLTYLGGMWVMIEFDNEATKLKLQEMGETMDIEKNLVSSFAQKRLCIKTKQADNILEKFKVIFKGKVYMAHAKELFTWTPIFLDHKESEYISDDESLHGAKNKSVGSQHGEDDLLDDSDVEGVSETFFGDKHPSPNNSVCNSSEKVVEQKSEDPFVFMTF</sequence>
<accession>A0A699HDN0</accession>
<gene>
    <name evidence="2" type="ORF">Tci_382911</name>
</gene>
<reference evidence="2" key="1">
    <citation type="journal article" date="2019" name="Sci. Rep.">
        <title>Draft genome of Tanacetum cinerariifolium, the natural source of mosquito coil.</title>
        <authorList>
            <person name="Yamashiro T."/>
            <person name="Shiraishi A."/>
            <person name="Satake H."/>
            <person name="Nakayama K."/>
        </authorList>
    </citation>
    <scope>NUCLEOTIDE SEQUENCE</scope>
</reference>
<feature type="region of interest" description="Disordered" evidence="1">
    <location>
        <begin position="481"/>
        <end position="500"/>
    </location>
</feature>
<protein>
    <recommendedName>
        <fullName evidence="3">RNA-directed DNA polymerase, eukaryota</fullName>
    </recommendedName>
</protein>
<evidence type="ECO:0000256" key="1">
    <source>
        <dbReference type="SAM" id="MobiDB-lite"/>
    </source>
</evidence>
<name>A0A699HDN0_TANCI</name>
<feature type="region of interest" description="Disordered" evidence="1">
    <location>
        <begin position="508"/>
        <end position="533"/>
    </location>
</feature>
<organism evidence="2">
    <name type="scientific">Tanacetum cinerariifolium</name>
    <name type="common">Dalmatian daisy</name>
    <name type="synonym">Chrysanthemum cinerariifolium</name>
    <dbReference type="NCBI Taxonomy" id="118510"/>
    <lineage>
        <taxon>Eukaryota</taxon>
        <taxon>Viridiplantae</taxon>
        <taxon>Streptophyta</taxon>
        <taxon>Embryophyta</taxon>
        <taxon>Tracheophyta</taxon>
        <taxon>Spermatophyta</taxon>
        <taxon>Magnoliopsida</taxon>
        <taxon>eudicotyledons</taxon>
        <taxon>Gunneridae</taxon>
        <taxon>Pentapetalae</taxon>
        <taxon>asterids</taxon>
        <taxon>campanulids</taxon>
        <taxon>Asterales</taxon>
        <taxon>Asteraceae</taxon>
        <taxon>Asteroideae</taxon>
        <taxon>Anthemideae</taxon>
        <taxon>Anthemidinae</taxon>
        <taxon>Tanacetum</taxon>
    </lineage>
</organism>
<proteinExistence type="predicted"/>